<comment type="similarity">
    <text evidence="1 4">Belongs to the bacterial solute-binding protein 9 family.</text>
</comment>
<evidence type="ECO:0000256" key="3">
    <source>
        <dbReference type="ARBA" id="ARBA00022729"/>
    </source>
</evidence>
<keyword evidence="3 6" id="KW-0732">Signal</keyword>
<evidence type="ECO:0000313" key="7">
    <source>
        <dbReference type="EMBL" id="SFR81874.1"/>
    </source>
</evidence>
<dbReference type="GO" id="GO:0007155">
    <property type="term" value="P:cell adhesion"/>
    <property type="evidence" value="ECO:0007669"/>
    <property type="project" value="InterPro"/>
</dbReference>
<evidence type="ECO:0000256" key="1">
    <source>
        <dbReference type="ARBA" id="ARBA00011028"/>
    </source>
</evidence>
<protein>
    <submittedName>
        <fullName evidence="7">Zinc transport system substrate-binding protein</fullName>
    </submittedName>
</protein>
<dbReference type="Gene3D" id="3.40.50.1980">
    <property type="entry name" value="Nitrogenase molybdenum iron protein domain"/>
    <property type="match status" value="2"/>
</dbReference>
<dbReference type="InterPro" id="IPR006127">
    <property type="entry name" value="ZnuA-like"/>
</dbReference>
<dbReference type="EMBL" id="FOZC01000010">
    <property type="protein sequence ID" value="SFR81874.1"/>
    <property type="molecule type" value="Genomic_DNA"/>
</dbReference>
<keyword evidence="2 4" id="KW-0813">Transport</keyword>
<dbReference type="InterPro" id="IPR006128">
    <property type="entry name" value="Lipoprotein_PsaA-like"/>
</dbReference>
<sequence length="352" mass="38676">MKKKLFAAAAAVALAAAMMIGCGNKAASGNGSAAEKNTETTSEAKAESAAASEAKVSIVCTNFAEYDFARAIAGDKAEITMLLKPGAESHTYEPSPEDIIRIQDSDMFVYVGGDSDEWVADILDSMDQSKMHVFKLMDQVDTVQEEHVEGMEAEEEETKSEQDEKNLGKSDQEEEPELDEHVWASPVNAMQIVEKMSAQIADIDPDHKEEYEKNAADYIGKIRNLDEQFRDITANAARKEIIVADRFPFLYFVKEYGLKYYAAFPGCASNTQPSAQTVAFLIDKVKEDQIPMVFHMELSNEQMADSIAEATGAKAELLNAVHNVSAEDFAKGVTYVDLMQHNAEVLKEALNG</sequence>
<dbReference type="SUPFAM" id="SSF53807">
    <property type="entry name" value="Helical backbone' metal receptor"/>
    <property type="match status" value="1"/>
</dbReference>
<accession>A0A1I6JSA6</accession>
<dbReference type="PRINTS" id="PR00690">
    <property type="entry name" value="ADHESNFAMILY"/>
</dbReference>
<dbReference type="Proteomes" id="UP000214760">
    <property type="component" value="Unassembled WGS sequence"/>
</dbReference>
<gene>
    <name evidence="7" type="ORF">SAMN02910262_01888</name>
</gene>
<feature type="compositionally biased region" description="Basic and acidic residues" evidence="5">
    <location>
        <begin position="159"/>
        <end position="171"/>
    </location>
</feature>
<dbReference type="PANTHER" id="PTHR42953:SF3">
    <property type="entry name" value="HIGH-AFFINITY ZINC UPTAKE SYSTEM PROTEIN ZNUA"/>
    <property type="match status" value="1"/>
</dbReference>
<dbReference type="InterPro" id="IPR050492">
    <property type="entry name" value="Bact_metal-bind_prot9"/>
</dbReference>
<dbReference type="Pfam" id="PF01297">
    <property type="entry name" value="ZnuA"/>
    <property type="match status" value="1"/>
</dbReference>
<evidence type="ECO:0000256" key="4">
    <source>
        <dbReference type="RuleBase" id="RU003512"/>
    </source>
</evidence>
<proteinExistence type="inferred from homology"/>
<dbReference type="GO" id="GO:0046872">
    <property type="term" value="F:metal ion binding"/>
    <property type="evidence" value="ECO:0007669"/>
    <property type="project" value="InterPro"/>
</dbReference>
<feature type="chain" id="PRO_5011624986" evidence="6">
    <location>
        <begin position="27"/>
        <end position="352"/>
    </location>
</feature>
<feature type="region of interest" description="Disordered" evidence="5">
    <location>
        <begin position="146"/>
        <end position="179"/>
    </location>
</feature>
<name>A0A1I6JSA6_9FIRM</name>
<organism evidence="7 8">
    <name type="scientific">[Clostridium] aminophilum</name>
    <dbReference type="NCBI Taxonomy" id="1526"/>
    <lineage>
        <taxon>Bacteria</taxon>
        <taxon>Bacillati</taxon>
        <taxon>Bacillota</taxon>
        <taxon>Clostridia</taxon>
        <taxon>Lachnospirales</taxon>
        <taxon>Lachnospiraceae</taxon>
    </lineage>
</organism>
<feature type="signal peptide" evidence="6">
    <location>
        <begin position="1"/>
        <end position="26"/>
    </location>
</feature>
<dbReference type="PROSITE" id="PS51257">
    <property type="entry name" value="PROKAR_LIPOPROTEIN"/>
    <property type="match status" value="1"/>
</dbReference>
<evidence type="ECO:0000313" key="8">
    <source>
        <dbReference type="Proteomes" id="UP000214760"/>
    </source>
</evidence>
<dbReference type="GO" id="GO:0030001">
    <property type="term" value="P:metal ion transport"/>
    <property type="evidence" value="ECO:0007669"/>
    <property type="project" value="InterPro"/>
</dbReference>
<dbReference type="AlphaFoldDB" id="A0A1I6JSA6"/>
<dbReference type="InterPro" id="IPR006129">
    <property type="entry name" value="AdhesinB"/>
</dbReference>
<dbReference type="PANTHER" id="PTHR42953">
    <property type="entry name" value="HIGH-AFFINITY ZINC UPTAKE SYSTEM PROTEIN ZNUA-RELATED"/>
    <property type="match status" value="1"/>
</dbReference>
<dbReference type="RefSeq" id="WP_031473529.1">
    <property type="nucleotide sequence ID" value="NZ_FOZC01000010.1"/>
</dbReference>
<evidence type="ECO:0000256" key="2">
    <source>
        <dbReference type="ARBA" id="ARBA00022448"/>
    </source>
</evidence>
<reference evidence="7 8" key="1">
    <citation type="submission" date="2016-10" db="EMBL/GenBank/DDBJ databases">
        <authorList>
            <person name="de Groot N.N."/>
        </authorList>
    </citation>
    <scope>NUCLEOTIDE SEQUENCE [LARGE SCALE GENOMIC DNA]</scope>
    <source>
        <strain evidence="7 8">F</strain>
    </source>
</reference>
<evidence type="ECO:0000256" key="5">
    <source>
        <dbReference type="SAM" id="MobiDB-lite"/>
    </source>
</evidence>
<dbReference type="PRINTS" id="PR00691">
    <property type="entry name" value="ADHESINB"/>
</dbReference>
<evidence type="ECO:0000256" key="6">
    <source>
        <dbReference type="SAM" id="SignalP"/>
    </source>
</evidence>